<organism evidence="2 3">
    <name type="scientific">Dreissena polymorpha</name>
    <name type="common">Zebra mussel</name>
    <name type="synonym">Mytilus polymorpha</name>
    <dbReference type="NCBI Taxonomy" id="45954"/>
    <lineage>
        <taxon>Eukaryota</taxon>
        <taxon>Metazoa</taxon>
        <taxon>Spiralia</taxon>
        <taxon>Lophotrochozoa</taxon>
        <taxon>Mollusca</taxon>
        <taxon>Bivalvia</taxon>
        <taxon>Autobranchia</taxon>
        <taxon>Heteroconchia</taxon>
        <taxon>Euheterodonta</taxon>
        <taxon>Imparidentia</taxon>
        <taxon>Neoheterodontei</taxon>
        <taxon>Myida</taxon>
        <taxon>Dreissenoidea</taxon>
        <taxon>Dreissenidae</taxon>
        <taxon>Dreissena</taxon>
    </lineage>
</organism>
<reference evidence="2" key="2">
    <citation type="submission" date="2020-11" db="EMBL/GenBank/DDBJ databases">
        <authorList>
            <person name="McCartney M.A."/>
            <person name="Auch B."/>
            <person name="Kono T."/>
            <person name="Mallez S."/>
            <person name="Becker A."/>
            <person name="Gohl D.M."/>
            <person name="Silverstein K.A.T."/>
            <person name="Koren S."/>
            <person name="Bechman K.B."/>
            <person name="Herman A."/>
            <person name="Abrahante J.E."/>
            <person name="Garbe J."/>
        </authorList>
    </citation>
    <scope>NUCLEOTIDE SEQUENCE</scope>
    <source>
        <strain evidence="2">Duluth1</strain>
        <tissue evidence="2">Whole animal</tissue>
    </source>
</reference>
<sequence>MDIMLHNGMPPADKADVYAFSLILDRGETPSIPAKKGTIALLYLEIIELLRSESPSIRPDIARLACEPYISDCIRDCWAEDPDMRPTFKDIRVKLKPMLQGM</sequence>
<evidence type="ECO:0000259" key="1">
    <source>
        <dbReference type="Pfam" id="PF07714"/>
    </source>
</evidence>
<dbReference type="AlphaFoldDB" id="A0A9D3Z910"/>
<reference evidence="2" key="1">
    <citation type="journal article" date="2019" name="bioRxiv">
        <title>The Genome of the Zebra Mussel, Dreissena polymorpha: A Resource for Invasive Species Research.</title>
        <authorList>
            <person name="McCartney M.A."/>
            <person name="Auch B."/>
            <person name="Kono T."/>
            <person name="Mallez S."/>
            <person name="Zhang Y."/>
            <person name="Obille A."/>
            <person name="Becker A."/>
            <person name="Abrahante J.E."/>
            <person name="Garbe J."/>
            <person name="Badalamenti J.P."/>
            <person name="Herman A."/>
            <person name="Mangelson H."/>
            <person name="Liachko I."/>
            <person name="Sullivan S."/>
            <person name="Sone E.D."/>
            <person name="Koren S."/>
            <person name="Silverstein K.A.T."/>
            <person name="Beckman K.B."/>
            <person name="Gohl D.M."/>
        </authorList>
    </citation>
    <scope>NUCLEOTIDE SEQUENCE</scope>
    <source>
        <strain evidence="2">Duluth1</strain>
        <tissue evidence="2">Whole animal</tissue>
    </source>
</reference>
<dbReference type="InterPro" id="IPR001245">
    <property type="entry name" value="Ser-Thr/Tyr_kinase_cat_dom"/>
</dbReference>
<dbReference type="GO" id="GO:0004672">
    <property type="term" value="F:protein kinase activity"/>
    <property type="evidence" value="ECO:0007669"/>
    <property type="project" value="InterPro"/>
</dbReference>
<protein>
    <recommendedName>
        <fullName evidence="1">Serine-threonine/tyrosine-protein kinase catalytic domain-containing protein</fullName>
    </recommendedName>
</protein>
<keyword evidence="3" id="KW-1185">Reference proteome</keyword>
<evidence type="ECO:0000313" key="3">
    <source>
        <dbReference type="Proteomes" id="UP000828390"/>
    </source>
</evidence>
<dbReference type="Proteomes" id="UP000828390">
    <property type="component" value="Unassembled WGS sequence"/>
</dbReference>
<dbReference type="SUPFAM" id="SSF56112">
    <property type="entry name" value="Protein kinase-like (PK-like)"/>
    <property type="match status" value="1"/>
</dbReference>
<proteinExistence type="predicted"/>
<dbReference type="InterPro" id="IPR011009">
    <property type="entry name" value="Kinase-like_dom_sf"/>
</dbReference>
<name>A0A9D3Z910_DREPO</name>
<feature type="domain" description="Serine-threonine/tyrosine-protein kinase catalytic" evidence="1">
    <location>
        <begin position="14"/>
        <end position="95"/>
    </location>
</feature>
<evidence type="ECO:0000313" key="2">
    <source>
        <dbReference type="EMBL" id="KAH3712424.1"/>
    </source>
</evidence>
<dbReference type="EMBL" id="JAIWYP010000014">
    <property type="protein sequence ID" value="KAH3712424.1"/>
    <property type="molecule type" value="Genomic_DNA"/>
</dbReference>
<accession>A0A9D3Z910</accession>
<dbReference type="Pfam" id="PF07714">
    <property type="entry name" value="PK_Tyr_Ser-Thr"/>
    <property type="match status" value="1"/>
</dbReference>
<dbReference type="Gene3D" id="1.10.510.10">
    <property type="entry name" value="Transferase(Phosphotransferase) domain 1"/>
    <property type="match status" value="1"/>
</dbReference>
<comment type="caution">
    <text evidence="2">The sequence shown here is derived from an EMBL/GenBank/DDBJ whole genome shotgun (WGS) entry which is preliminary data.</text>
</comment>
<gene>
    <name evidence="2" type="ORF">DPMN_072124</name>
</gene>